<evidence type="ECO:0000313" key="1">
    <source>
        <dbReference type="EMBL" id="KAJ2987684.1"/>
    </source>
</evidence>
<accession>A0ACC1P7K6</accession>
<dbReference type="Proteomes" id="UP001143856">
    <property type="component" value="Unassembled WGS sequence"/>
</dbReference>
<comment type="caution">
    <text evidence="1">The sequence shown here is derived from an EMBL/GenBank/DDBJ whole genome shotgun (WGS) entry which is preliminary data.</text>
</comment>
<proteinExistence type="predicted"/>
<protein>
    <submittedName>
        <fullName evidence="1">Uncharacterized protein</fullName>
    </submittedName>
</protein>
<sequence>MWAILGDPAPSATSQTQASQSIGSSVLAALHIHNSPMVAMEWDNKQARENGIGTATQNGVVATFIVLGEPDAIEGLTKAIYDDLKDGNKYANIEYRETRAPYIRVDAPTEEDALSLIRTAQQRAGAHLEGRSVEDKIIFFEPPTNYMSNFQVAVHVTDSNGFARHTLESMPDEPEQALKSSSDKYKREFSEGLCKAFENASNLHGSLILKAHLGAYHLLEYKRGKFTLEQFESMVRNPRATGRLETRLGKAPSAEGLSVEAVLRLIQAPDSPCVPIDNQTPTSAHVTPTYVFESWHDGDRYETEIDIIKKRQGPTNGILKFSLVRPKIVPKSAQAPRFEAVSISIGRNVDWKITALPGDEKGRVSPAVKQYLEMGQATLQGSPSDLHSYPAVRLPENFALATKLKSVATKSVYRFSWKGSGYIVQFTINRRWSSIHDMHRQPPTETDFDLTIYADNWDEDSRVRAGETVRKIWGSDLGGLLRDEDATGCALSRVQGLINTMLDIRDFFDDSSHT</sequence>
<organism evidence="1 2">
    <name type="scientific">Xylaria curta</name>
    <dbReference type="NCBI Taxonomy" id="42375"/>
    <lineage>
        <taxon>Eukaryota</taxon>
        <taxon>Fungi</taxon>
        <taxon>Dikarya</taxon>
        <taxon>Ascomycota</taxon>
        <taxon>Pezizomycotina</taxon>
        <taxon>Sordariomycetes</taxon>
        <taxon>Xylariomycetidae</taxon>
        <taxon>Xylariales</taxon>
        <taxon>Xylariaceae</taxon>
        <taxon>Xylaria</taxon>
    </lineage>
</organism>
<evidence type="ECO:0000313" key="2">
    <source>
        <dbReference type="Proteomes" id="UP001143856"/>
    </source>
</evidence>
<reference evidence="1" key="1">
    <citation type="submission" date="2022-10" db="EMBL/GenBank/DDBJ databases">
        <title>Genome Sequence of Xylaria curta.</title>
        <authorList>
            <person name="Buettner E."/>
        </authorList>
    </citation>
    <scope>NUCLEOTIDE SEQUENCE</scope>
    <source>
        <strain evidence="1">Babe10</strain>
    </source>
</reference>
<dbReference type="EMBL" id="JAPDGR010000753">
    <property type="protein sequence ID" value="KAJ2987684.1"/>
    <property type="molecule type" value="Genomic_DNA"/>
</dbReference>
<gene>
    <name evidence="1" type="ORF">NUW58_g4369</name>
</gene>
<name>A0ACC1P7K6_9PEZI</name>
<keyword evidence="2" id="KW-1185">Reference proteome</keyword>